<dbReference type="Pfam" id="PF07435">
    <property type="entry name" value="YycH"/>
    <property type="match status" value="1"/>
</dbReference>
<dbReference type="EMBL" id="CP022315">
    <property type="protein sequence ID" value="ASK61797.1"/>
    <property type="molecule type" value="Genomic_DNA"/>
</dbReference>
<dbReference type="Gene3D" id="3.30.310.160">
    <property type="entry name" value="YycH protein, domain 2"/>
    <property type="match status" value="1"/>
</dbReference>
<dbReference type="KEGG" id="vil:CFK37_06315"/>
<accession>A0A220U111</accession>
<gene>
    <name evidence="2" type="ORF">CFK37_06315</name>
</gene>
<reference evidence="2 3" key="1">
    <citation type="submission" date="2017-07" db="EMBL/GenBank/DDBJ databases">
        <title>Virgibacillus sp. LM2416.</title>
        <authorList>
            <person name="Tak E.J."/>
            <person name="Bae J.-W."/>
        </authorList>
    </citation>
    <scope>NUCLEOTIDE SEQUENCE [LARGE SCALE GENOMIC DNA]</scope>
    <source>
        <strain evidence="2 3">LM2416</strain>
    </source>
</reference>
<dbReference type="Proteomes" id="UP000198312">
    <property type="component" value="Chromosome"/>
</dbReference>
<organism evidence="2 3">
    <name type="scientific">Virgibacillus phasianinus</name>
    <dbReference type="NCBI Taxonomy" id="2017483"/>
    <lineage>
        <taxon>Bacteria</taxon>
        <taxon>Bacillati</taxon>
        <taxon>Bacillota</taxon>
        <taxon>Bacilli</taxon>
        <taxon>Bacillales</taxon>
        <taxon>Bacillaceae</taxon>
        <taxon>Virgibacillus</taxon>
    </lineage>
</organism>
<dbReference type="CDD" id="cd15787">
    <property type="entry name" value="YycH_N"/>
    <property type="match status" value="1"/>
</dbReference>
<protein>
    <recommendedName>
        <fullName evidence="1">Regulatory protein YycH domain-containing protein</fullName>
    </recommendedName>
</protein>
<evidence type="ECO:0000259" key="1">
    <source>
        <dbReference type="Pfam" id="PF07435"/>
    </source>
</evidence>
<proteinExistence type="predicted"/>
<dbReference type="InterPro" id="IPR009996">
    <property type="entry name" value="YycH"/>
</dbReference>
<dbReference type="InterPro" id="IPR042274">
    <property type="entry name" value="YycH/YycI_2"/>
</dbReference>
<name>A0A220U111_9BACI</name>
<feature type="domain" description="Regulatory protein YycH" evidence="1">
    <location>
        <begin position="4"/>
        <end position="426"/>
    </location>
</feature>
<dbReference type="RefSeq" id="WP_089061057.1">
    <property type="nucleotide sequence ID" value="NZ_CP022315.1"/>
</dbReference>
<evidence type="ECO:0000313" key="2">
    <source>
        <dbReference type="EMBL" id="ASK61797.1"/>
    </source>
</evidence>
<dbReference type="AlphaFoldDB" id="A0A220U111"/>
<keyword evidence="3" id="KW-1185">Reference proteome</keyword>
<evidence type="ECO:0000313" key="3">
    <source>
        <dbReference type="Proteomes" id="UP000198312"/>
    </source>
</evidence>
<sequence>MKLESVKSFTLTLLVAISLLLTFGLWTYQPSNEILEDQNFQPSIDVGGSELKKQDLISPETVLFHANGGHYGYSDPSYRENLYKDMHSWTLTNLQATEETDQPDNNNRVMEIIFPESLPMQLLPTIFDMNDSDSGELPIRSFNQIDITFNREQKILNLHFISESGREQAIATVNDSSKYDKMWKQITEKEHLSKLIAYDKGEQQIYIPLNNKTLLKRDITVVPIEENKMVKALFPESSLVSKSGNYYNDDRRDMRVENNGKSIAFTNPTNANSIQINVQELLDQSVKSINDHKGWTDDYKLVHIDQQSNLIRYRMYYDGYPTYSSSDLTIIEQKWKNANLFKYNRSLINLKEVINDKEVTLPSGSELIAYLENEFSKAYDLDQIKDIKIGYQFISNNNSSLSVTLEPAWFVNLNDMWLPIDFEELEPEKGGAIDAVDAN</sequence>
<dbReference type="OrthoDB" id="2382185at2"/>